<comment type="caution">
    <text evidence="1">The sequence shown here is derived from an EMBL/GenBank/DDBJ whole genome shotgun (WGS) entry which is preliminary data.</text>
</comment>
<reference evidence="1 2" key="1">
    <citation type="journal article" date="2023" name="Nucleic Acids Res.">
        <title>The hologenome of Daphnia magna reveals possible DNA methylation and microbiome-mediated evolution of the host genome.</title>
        <authorList>
            <person name="Chaturvedi A."/>
            <person name="Li X."/>
            <person name="Dhandapani V."/>
            <person name="Marshall H."/>
            <person name="Kissane S."/>
            <person name="Cuenca-Cambronero M."/>
            <person name="Asole G."/>
            <person name="Calvet F."/>
            <person name="Ruiz-Romero M."/>
            <person name="Marangio P."/>
            <person name="Guigo R."/>
            <person name="Rago D."/>
            <person name="Mirbahai L."/>
            <person name="Eastwood N."/>
            <person name="Colbourne J.K."/>
            <person name="Zhou J."/>
            <person name="Mallon E."/>
            <person name="Orsini L."/>
        </authorList>
    </citation>
    <scope>NUCLEOTIDE SEQUENCE [LARGE SCALE GENOMIC DNA]</scope>
    <source>
        <strain evidence="1">LRV0_1</strain>
    </source>
</reference>
<organism evidence="1 2">
    <name type="scientific">Daphnia magna</name>
    <dbReference type="NCBI Taxonomy" id="35525"/>
    <lineage>
        <taxon>Eukaryota</taxon>
        <taxon>Metazoa</taxon>
        <taxon>Ecdysozoa</taxon>
        <taxon>Arthropoda</taxon>
        <taxon>Crustacea</taxon>
        <taxon>Branchiopoda</taxon>
        <taxon>Diplostraca</taxon>
        <taxon>Cladocera</taxon>
        <taxon>Anomopoda</taxon>
        <taxon>Daphniidae</taxon>
        <taxon>Daphnia</taxon>
    </lineage>
</organism>
<gene>
    <name evidence="1" type="ORF">OUZ56_019856</name>
</gene>
<name>A0ABQ9ZCT9_9CRUS</name>
<dbReference type="EMBL" id="JAOYFB010000003">
    <property type="protein sequence ID" value="KAK4010724.1"/>
    <property type="molecule type" value="Genomic_DNA"/>
</dbReference>
<keyword evidence="2" id="KW-1185">Reference proteome</keyword>
<sequence>MASMKTIQGVNRILAVSERVTYTEPEKSYQKLFEYKTIEGLHRSMFEIKNRNKSKMRFQNKAGVFINADIWKHDLIYLWNEKHSRVLWY</sequence>
<dbReference type="Proteomes" id="UP001234178">
    <property type="component" value="Unassembled WGS sequence"/>
</dbReference>
<protein>
    <submittedName>
        <fullName evidence="1">Uncharacterized protein</fullName>
    </submittedName>
</protein>
<evidence type="ECO:0000313" key="1">
    <source>
        <dbReference type="EMBL" id="KAK4010724.1"/>
    </source>
</evidence>
<evidence type="ECO:0000313" key="2">
    <source>
        <dbReference type="Proteomes" id="UP001234178"/>
    </source>
</evidence>
<accession>A0ABQ9ZCT9</accession>
<proteinExistence type="predicted"/>